<evidence type="ECO:0000259" key="8">
    <source>
        <dbReference type="Pfam" id="PF01619"/>
    </source>
</evidence>
<evidence type="ECO:0000256" key="3">
    <source>
        <dbReference type="ARBA" id="ARBA00023027"/>
    </source>
</evidence>
<dbReference type="Gene3D" id="3.40.309.10">
    <property type="entry name" value="Aldehyde Dehydrogenase, Chain A, domain 2"/>
    <property type="match status" value="1"/>
</dbReference>
<feature type="active site" evidence="6">
    <location>
        <position position="791"/>
    </location>
</feature>
<evidence type="ECO:0000256" key="2">
    <source>
        <dbReference type="ARBA" id="ARBA00023002"/>
    </source>
</evidence>
<keyword evidence="3 5" id="KW-0520">NAD</keyword>
<dbReference type="EMBL" id="CP002156">
    <property type="protein sequence ID" value="ADM09029.1"/>
    <property type="molecule type" value="Genomic_DNA"/>
</dbReference>
<dbReference type="EC" id="1.5.5.2" evidence="5"/>
<dbReference type="Gene3D" id="1.20.5.460">
    <property type="entry name" value="Single helix bin"/>
    <property type="match status" value="1"/>
</dbReference>
<dbReference type="PANTHER" id="PTHR42862">
    <property type="entry name" value="DELTA-1-PYRROLINE-5-CARBOXYLATE DEHYDROGENASE 1, ISOFORM A-RELATED"/>
    <property type="match status" value="1"/>
</dbReference>
<dbReference type="Pfam" id="PF14850">
    <property type="entry name" value="Pro_dh-DNA_bdg"/>
    <property type="match status" value="1"/>
</dbReference>
<evidence type="ECO:0000313" key="10">
    <source>
        <dbReference type="EMBL" id="ADM09029.1"/>
    </source>
</evidence>
<feature type="domain" description="Proline dehydrogenase PutA" evidence="9">
    <location>
        <begin position="60"/>
        <end position="168"/>
    </location>
</feature>
<dbReference type="Gene3D" id="3.20.20.220">
    <property type="match status" value="1"/>
</dbReference>
<keyword evidence="5" id="KW-0805">Transcription regulation</keyword>
<evidence type="ECO:0000313" key="11">
    <source>
        <dbReference type="Proteomes" id="UP000001302"/>
    </source>
</evidence>
<comment type="similarity">
    <text evidence="5">In the N-terminal section; belongs to the proline dehydrogenase family.</text>
</comment>
<dbReference type="InterPro" id="IPR016162">
    <property type="entry name" value="Ald_DH_N"/>
</dbReference>
<dbReference type="InterPro" id="IPR029041">
    <property type="entry name" value="FAD-linked_oxidoreductase-like"/>
</dbReference>
<dbReference type="GO" id="GO:0003700">
    <property type="term" value="F:DNA-binding transcription factor activity"/>
    <property type="evidence" value="ECO:0007669"/>
    <property type="project" value="InterPro"/>
</dbReference>
<dbReference type="Pfam" id="PF00171">
    <property type="entry name" value="Aldedh"/>
    <property type="match status" value="1"/>
</dbReference>
<reference evidence="10 11" key="2">
    <citation type="journal article" date="2011" name="J. Bacteriol.">
        <title>Complete genome sequence of strain HTCC2503T of Parvularcula bermudensis, the type species of the order "Parvularculales" in the class Alphaproteobacteria.</title>
        <authorList>
            <person name="Oh H.M."/>
            <person name="Kang I."/>
            <person name="Vergin K.L."/>
            <person name="Kang D."/>
            <person name="Rhee K.H."/>
            <person name="Giovannoni S.J."/>
            <person name="Cho J.C."/>
        </authorList>
    </citation>
    <scope>NUCLEOTIDE SEQUENCE [LARGE SCALE GENOMIC DNA]</scope>
    <source>
        <strain evidence="11">ATCC BAA-594 / HTCC2503 / KCTC 12087</strain>
    </source>
</reference>
<dbReference type="KEGG" id="pbr:PB2503_04772"/>
<dbReference type="Pfam" id="PF01619">
    <property type="entry name" value="Pro_dh"/>
    <property type="match status" value="1"/>
</dbReference>
<keyword evidence="11" id="KW-1185">Reference proteome</keyword>
<dbReference type="UniPathway" id="UPA00261">
    <property type="reaction ID" value="UER00373"/>
</dbReference>
<dbReference type="InterPro" id="IPR015590">
    <property type="entry name" value="Aldehyde_DH_dom"/>
</dbReference>
<dbReference type="InterPro" id="IPR016163">
    <property type="entry name" value="Ald_DH_C"/>
</dbReference>
<comment type="pathway">
    <text evidence="1 5">Amino-acid degradation; L-proline degradation into L-glutamate; L-glutamate from L-proline: step 2/2.</text>
</comment>
<keyword evidence="5" id="KW-0678">Repressor</keyword>
<dbReference type="SUPFAM" id="SSF53720">
    <property type="entry name" value="ALDH-like"/>
    <property type="match status" value="1"/>
</dbReference>
<dbReference type="InterPro" id="IPR016161">
    <property type="entry name" value="Ald_DH/histidinol_DH"/>
</dbReference>
<dbReference type="Gene3D" id="3.40.605.10">
    <property type="entry name" value="Aldehyde Dehydrogenase, Chain A, domain 1"/>
    <property type="match status" value="1"/>
</dbReference>
<proteinExistence type="inferred from homology"/>
<dbReference type="eggNOG" id="COG0506">
    <property type="taxonomic scope" value="Bacteria"/>
</dbReference>
<dbReference type="PANTHER" id="PTHR42862:SF1">
    <property type="entry name" value="DELTA-1-PYRROLINE-5-CARBOXYLATE DEHYDROGENASE 2, ISOFORM A-RELATED"/>
    <property type="match status" value="1"/>
</dbReference>
<evidence type="ECO:0000256" key="1">
    <source>
        <dbReference type="ARBA" id="ARBA00004786"/>
    </source>
</evidence>
<keyword evidence="5" id="KW-0238">DNA-binding</keyword>
<dbReference type="SUPFAM" id="SSF81935">
    <property type="entry name" value="N-terminal domain of bifunctional PutA protein"/>
    <property type="match status" value="1"/>
</dbReference>
<dbReference type="Proteomes" id="UP000001302">
    <property type="component" value="Chromosome"/>
</dbReference>
<evidence type="ECO:0000259" key="7">
    <source>
        <dbReference type="Pfam" id="PF00171"/>
    </source>
</evidence>
<keyword evidence="5" id="KW-0642">Proline metabolism</keyword>
<evidence type="ECO:0000256" key="6">
    <source>
        <dbReference type="PIRSR" id="PIRSR000197-1"/>
    </source>
</evidence>
<feature type="domain" description="Proline dehydrogenase" evidence="8">
    <location>
        <begin position="177"/>
        <end position="470"/>
    </location>
</feature>
<dbReference type="NCBIfam" id="TIGR01238">
    <property type="entry name" value="D1pyr5carbox3"/>
    <property type="match status" value="1"/>
</dbReference>
<evidence type="ECO:0000259" key="9">
    <source>
        <dbReference type="Pfam" id="PF14850"/>
    </source>
</evidence>
<dbReference type="InterPro" id="IPR024082">
    <property type="entry name" value="PRODH_PutA_dom_II"/>
</dbReference>
<dbReference type="InterPro" id="IPR005933">
    <property type="entry name" value="PutA_C"/>
</dbReference>
<dbReference type="eggNOG" id="COG4230">
    <property type="taxonomic scope" value="Bacteria"/>
</dbReference>
<evidence type="ECO:0000256" key="5">
    <source>
        <dbReference type="PIRNR" id="PIRNR000197"/>
    </source>
</evidence>
<feature type="domain" description="Aldehyde dehydrogenase" evidence="7">
    <location>
        <begin position="562"/>
        <end position="1015"/>
    </location>
</feature>
<gene>
    <name evidence="10" type="ordered locus">PB2503_04772</name>
</gene>
<accession>E0TFB1</accession>
<dbReference type="GO" id="GO:0010133">
    <property type="term" value="P:L-proline catabolic process to L-glutamate"/>
    <property type="evidence" value="ECO:0007669"/>
    <property type="project" value="UniProtKB-UniRule"/>
</dbReference>
<dbReference type="InterPro" id="IPR016160">
    <property type="entry name" value="Ald_DH_CS_CYS"/>
</dbReference>
<dbReference type="InterPro" id="IPR024089">
    <property type="entry name" value="PRODH_PutA_dom_I/II"/>
</dbReference>
<comment type="catalytic activity">
    <reaction evidence="5">
        <text>L-proline + a quinone = (S)-1-pyrroline-5-carboxylate + a quinol + H(+)</text>
        <dbReference type="Rhea" id="RHEA:23784"/>
        <dbReference type="ChEBI" id="CHEBI:15378"/>
        <dbReference type="ChEBI" id="CHEBI:17388"/>
        <dbReference type="ChEBI" id="CHEBI:24646"/>
        <dbReference type="ChEBI" id="CHEBI:60039"/>
        <dbReference type="ChEBI" id="CHEBI:132124"/>
        <dbReference type="EC" id="1.5.5.2"/>
    </reaction>
</comment>
<organism evidence="10 11">
    <name type="scientific">Parvularcula bermudensis (strain ATCC BAA-594 / HTCC2503 / KCTC 12087)</name>
    <dbReference type="NCBI Taxonomy" id="314260"/>
    <lineage>
        <taxon>Bacteria</taxon>
        <taxon>Pseudomonadati</taxon>
        <taxon>Pseudomonadota</taxon>
        <taxon>Alphaproteobacteria</taxon>
        <taxon>Parvularculales</taxon>
        <taxon>Parvularculaceae</taxon>
        <taxon>Parvularcula</taxon>
    </lineage>
</organism>
<dbReference type="GO" id="GO:0003842">
    <property type="term" value="F:L-glutamate gamma-semialdehyde dehydrogenase activity"/>
    <property type="evidence" value="ECO:0007669"/>
    <property type="project" value="UniProtKB-UniRule"/>
</dbReference>
<keyword evidence="2 5" id="KW-0560">Oxidoreductase</keyword>
<feature type="active site" evidence="6">
    <location>
        <position position="825"/>
    </location>
</feature>
<evidence type="ECO:0000256" key="4">
    <source>
        <dbReference type="ARBA" id="ARBA00048142"/>
    </source>
</evidence>
<dbReference type="EC" id="1.2.1.88" evidence="5"/>
<dbReference type="HOGENOM" id="CLU_005682_1_0_5"/>
<reference evidence="11" key="1">
    <citation type="submission" date="2010-08" db="EMBL/GenBank/DDBJ databases">
        <title>Genome sequence of Parvularcula bermudensis HTCC2503.</title>
        <authorList>
            <person name="Kang D.-M."/>
            <person name="Oh H.-M."/>
            <person name="Cho J.-C."/>
        </authorList>
    </citation>
    <scope>NUCLEOTIDE SEQUENCE [LARGE SCALE GENOMIC DNA]</scope>
    <source>
        <strain evidence="11">ATCC BAA-594 / HTCC2503 / KCTC 12087</strain>
    </source>
</reference>
<dbReference type="GO" id="GO:0003677">
    <property type="term" value="F:DNA binding"/>
    <property type="evidence" value="ECO:0007669"/>
    <property type="project" value="UniProtKB-KW"/>
</dbReference>
<name>E0TFB1_PARBH</name>
<dbReference type="NCBIfam" id="NF008869">
    <property type="entry name" value="PRK11904.1"/>
    <property type="match status" value="1"/>
</dbReference>
<dbReference type="PROSITE" id="PS00070">
    <property type="entry name" value="ALDEHYDE_DEHYDR_CYS"/>
    <property type="match status" value="1"/>
</dbReference>
<comment type="similarity">
    <text evidence="5">In the C-terminal section; belongs to the aldehyde dehydrogenase family.</text>
</comment>
<keyword evidence="5" id="KW-0285">Flavoprotein</keyword>
<dbReference type="FunFam" id="3.40.309.10:FF:000005">
    <property type="entry name" value="1-pyrroline-5-carboxylate dehydrogenase 1"/>
    <property type="match status" value="1"/>
</dbReference>
<dbReference type="InterPro" id="IPR050485">
    <property type="entry name" value="Proline_metab_enzyme"/>
</dbReference>
<dbReference type="SUPFAM" id="SSF51730">
    <property type="entry name" value="FAD-linked oxidoreductase"/>
    <property type="match status" value="1"/>
</dbReference>
<keyword evidence="5" id="KW-0274">FAD</keyword>
<dbReference type="InterPro" id="IPR002872">
    <property type="entry name" value="Proline_DH_dom"/>
</dbReference>
<comment type="function">
    <text evidence="5">Oxidizes proline to glutamate for use as a carbon and nitrogen source.</text>
</comment>
<dbReference type="STRING" id="314260.PB2503_04772"/>
<sequence>MEATKMSLPVFNADYAPDDFAFARSLLARNAIPDPQKAKIKKRALRYVEAIRHAPKGAGLEDFMQEYSLSTKEGLALMVLAEALLRIPDEETQDKLIADKLGTGDWEAPDGDESWLLMAASWGIGLSARIVRPGDTPGGVIQGLIRRVGGPAVRVGTRQAMNYLGRNFVLGQTIEDALDRARKQEKKGYRYSYDMLGEAARTYDDAERYRESYAGAIAAIGQRAKANMPPADRPGISVKLSALTPRYFLKNSEELYEKLLPMVLALAEQAKAEDLNFTMDAEEADRLEVSLDIFRALTEAPSLAGWDGLGLAVQAYQKRAPEVIQYVDTLAKESGRRFTVRLVKGAYWDTEIKRAQERGIENFPVFTRKTVTDLCYLDCARLLLDARPRLFPQFATHNAVTMAAIVEMGGNDGYEFQRLHGMGEVLYDAQVHDDGIPVRIYAPVGGYKDLLAYLVRRMLENAANSSFVAQISDERISNDDLLELPQDELRESVDLGEAPIHPLIRLPHKLYPLRPNSAGRELGHRPHLAELSEAIEQFRGPYEPLPALINAEAYRHEGALHPIRNPASTEKPIGEWRVSGTAVVDHAMSVAHDAFPKWNARPVEERGQLLRDFADRMEAQLPYLVSIIAHEAGRTVDDGIAEVREAVDFCRYYAQRAEELMVDQEMPGPVGELNMYHLEGRGVWAAISPWNFPLAIFVGQIAAAVATGNTVVAKPAPQTPYIAWRVIEMWHEVGLPAGVVNLVLGAGETGQAMINHPALAGVVFTGSVPTAKAINRALAEREGPIVPLIAETGGINAMIVDSTALPEQVADDVVGSAFRSAGQRCSALRILYVQEDVADHMLEMIQGAAEALKIGPPKDLSVDMGPVIDTDAVERLDAHWNEISAKGKVRYKGQAPEGGTFFAPRIVELENFRDLQSEAFGPILHVCRWKPSQLDEVIASIHETGFGLTFGIHSRLESRQRQLAAAAPTGNVYINRNMVGAIVGVQPFGGRGLSGTGPKAGGPLYLTRFCEEKHVCENTTAAGGNASLIALSDE</sequence>
<comment type="cofactor">
    <cofactor evidence="5">
        <name>FAD</name>
        <dbReference type="ChEBI" id="CHEBI:57692"/>
    </cofactor>
</comment>
<dbReference type="GO" id="GO:0009898">
    <property type="term" value="C:cytoplasmic side of plasma membrane"/>
    <property type="evidence" value="ECO:0007669"/>
    <property type="project" value="TreeGrafter"/>
</dbReference>
<comment type="catalytic activity">
    <reaction evidence="4 5">
        <text>L-glutamate 5-semialdehyde + NAD(+) + H2O = L-glutamate + NADH + 2 H(+)</text>
        <dbReference type="Rhea" id="RHEA:30235"/>
        <dbReference type="ChEBI" id="CHEBI:15377"/>
        <dbReference type="ChEBI" id="CHEBI:15378"/>
        <dbReference type="ChEBI" id="CHEBI:29985"/>
        <dbReference type="ChEBI" id="CHEBI:57540"/>
        <dbReference type="ChEBI" id="CHEBI:57945"/>
        <dbReference type="ChEBI" id="CHEBI:58066"/>
        <dbReference type="EC" id="1.2.1.88"/>
    </reaction>
</comment>
<dbReference type="PIRSF" id="PIRSF000197">
    <property type="entry name" value="Bifunct_PutA"/>
    <property type="match status" value="1"/>
</dbReference>
<dbReference type="InterPro" id="IPR025703">
    <property type="entry name" value="Bifunct_PutA"/>
</dbReference>
<comment type="pathway">
    <text evidence="5">Amino-acid degradation; L-proline degradation into L-glutamate; L-glutamate from L-proline: step 1/2.</text>
</comment>
<keyword evidence="5" id="KW-0804">Transcription</keyword>
<dbReference type="GO" id="GO:0004657">
    <property type="term" value="F:proline dehydrogenase activity"/>
    <property type="evidence" value="ECO:0007669"/>
    <property type="project" value="UniProtKB-UniRule"/>
</dbReference>
<dbReference type="CDD" id="cd07125">
    <property type="entry name" value="ALDH_PutA-P5CDH"/>
    <property type="match status" value="1"/>
</dbReference>
<dbReference type="AlphaFoldDB" id="E0TFB1"/>
<protein>
    <recommendedName>
        <fullName evidence="5">Bifunctional protein PutA</fullName>
    </recommendedName>
    <domain>
        <recommendedName>
            <fullName evidence="5">Proline dehydrogenase</fullName>
            <ecNumber evidence="5">1.5.5.2</ecNumber>
        </recommendedName>
        <alternativeName>
            <fullName evidence="5">Proline oxidase</fullName>
        </alternativeName>
    </domain>
    <domain>
        <recommendedName>
            <fullName evidence="5">Delta-1-pyrroline-5-carboxylate dehydrogenase</fullName>
            <shortName evidence="5">P5C dehydrogenase</shortName>
            <ecNumber evidence="5">1.2.1.88</ecNumber>
        </recommendedName>
        <alternativeName>
            <fullName evidence="5">L-glutamate gamma-semialdehyde dehydrogenase</fullName>
        </alternativeName>
    </domain>
</protein>